<proteinExistence type="predicted"/>
<name>A0A0F9PYR5_9ZZZZ</name>
<gene>
    <name evidence="1" type="ORF">LCGC14_0769870</name>
</gene>
<reference evidence="1" key="1">
    <citation type="journal article" date="2015" name="Nature">
        <title>Complex archaea that bridge the gap between prokaryotes and eukaryotes.</title>
        <authorList>
            <person name="Spang A."/>
            <person name="Saw J.H."/>
            <person name="Jorgensen S.L."/>
            <person name="Zaremba-Niedzwiedzka K."/>
            <person name="Martijn J."/>
            <person name="Lind A.E."/>
            <person name="van Eijk R."/>
            <person name="Schleper C."/>
            <person name="Guy L."/>
            <person name="Ettema T.J."/>
        </authorList>
    </citation>
    <scope>NUCLEOTIDE SEQUENCE</scope>
</reference>
<sequence>MKMDHIERNYKIVEKRLIEQMETSLNYARDLIDSELDAGVLNIIIKPIVKSFYDHWTKGAKKGTKAQIRLALDSAKELVKNGSVSREKFDQIIEKNFPTYLDNDQTNIQTKRSHKNYKLLKDGTKKSFISQVEECILFLKVKEEIKDYKELSRLAFGEKEIAYQALKRQLDFNDEGIKIVEMDDTILKVPVGKNIIVKVLRSGFELTKKNLIENLDTIFN</sequence>
<dbReference type="AlphaFoldDB" id="A0A0F9PYR5"/>
<accession>A0A0F9PYR5</accession>
<protein>
    <submittedName>
        <fullName evidence="1">Uncharacterized protein</fullName>
    </submittedName>
</protein>
<organism evidence="1">
    <name type="scientific">marine sediment metagenome</name>
    <dbReference type="NCBI Taxonomy" id="412755"/>
    <lineage>
        <taxon>unclassified sequences</taxon>
        <taxon>metagenomes</taxon>
        <taxon>ecological metagenomes</taxon>
    </lineage>
</organism>
<dbReference type="EMBL" id="LAZR01001941">
    <property type="protein sequence ID" value="KKN36810.1"/>
    <property type="molecule type" value="Genomic_DNA"/>
</dbReference>
<comment type="caution">
    <text evidence="1">The sequence shown here is derived from an EMBL/GenBank/DDBJ whole genome shotgun (WGS) entry which is preliminary data.</text>
</comment>
<evidence type="ECO:0000313" key="1">
    <source>
        <dbReference type="EMBL" id="KKN36810.1"/>
    </source>
</evidence>